<proteinExistence type="inferred from homology"/>
<evidence type="ECO:0000259" key="7">
    <source>
        <dbReference type="Pfam" id="PF00156"/>
    </source>
</evidence>
<dbReference type="GO" id="GO:0006166">
    <property type="term" value="P:purine ribonucleoside salvage"/>
    <property type="evidence" value="ECO:0007669"/>
    <property type="project" value="UniProtKB-KW"/>
</dbReference>
<evidence type="ECO:0000256" key="3">
    <source>
        <dbReference type="ARBA" id="ARBA00022679"/>
    </source>
</evidence>
<evidence type="ECO:0000313" key="9">
    <source>
        <dbReference type="Proteomes" id="UP001158066"/>
    </source>
</evidence>
<feature type="binding site" evidence="5">
    <location>
        <position position="166"/>
    </location>
    <ligand>
        <name>xanthine</name>
        <dbReference type="ChEBI" id="CHEBI:17712"/>
    </ligand>
</feature>
<dbReference type="GO" id="GO:0046110">
    <property type="term" value="P:xanthine metabolic process"/>
    <property type="evidence" value="ECO:0007669"/>
    <property type="project" value="UniProtKB-UniRule"/>
</dbReference>
<dbReference type="GO" id="GO:0005737">
    <property type="term" value="C:cytoplasm"/>
    <property type="evidence" value="ECO:0007669"/>
    <property type="project" value="UniProtKB-SubCell"/>
</dbReference>
<dbReference type="NCBIfam" id="TIGR01744">
    <property type="entry name" value="XPRTase"/>
    <property type="match status" value="1"/>
</dbReference>
<dbReference type="SUPFAM" id="SSF53271">
    <property type="entry name" value="PRTase-like"/>
    <property type="match status" value="1"/>
</dbReference>
<evidence type="ECO:0000256" key="5">
    <source>
        <dbReference type="HAMAP-Rule" id="MF_01184"/>
    </source>
</evidence>
<dbReference type="InterPro" id="IPR010079">
    <property type="entry name" value="Xanthine_PRibTrfase"/>
</dbReference>
<dbReference type="NCBIfam" id="NF006671">
    <property type="entry name" value="PRK09219.1"/>
    <property type="match status" value="1"/>
</dbReference>
<sequence length="198" mass="21741">MSSTSLNNNDIEILRHAILDQGRVIGNDILKVDSFLNHQLDVSLLNTIGRAFYAHFGQLKIDKILTAEVSGIAIAAIAAQYFKVPVVFAKKTLSKNLDPDTWEGSVYSYTKGQTYQIRVARRYLQADEKVLVLDDFLANGEAIKGMKEIIDLAGAQMVGAGVVIEKSFQPGAEKLRELGVDVHALIRVVSLDNGQINL</sequence>
<comment type="subcellular location">
    <subcellularLocation>
        <location evidence="5">Cytoplasm</location>
    </subcellularLocation>
</comment>
<evidence type="ECO:0000256" key="6">
    <source>
        <dbReference type="NCBIfam" id="TIGR01744"/>
    </source>
</evidence>
<evidence type="ECO:0000256" key="4">
    <source>
        <dbReference type="ARBA" id="ARBA00022726"/>
    </source>
</evidence>
<dbReference type="EC" id="2.4.2.22" evidence="5 6"/>
<organism evidence="8 9">
    <name type="scientific">Anoxynatronum buryatiense</name>
    <dbReference type="NCBI Taxonomy" id="489973"/>
    <lineage>
        <taxon>Bacteria</taxon>
        <taxon>Bacillati</taxon>
        <taxon>Bacillota</taxon>
        <taxon>Clostridia</taxon>
        <taxon>Eubacteriales</taxon>
        <taxon>Clostridiaceae</taxon>
        <taxon>Anoxynatronum</taxon>
    </lineage>
</organism>
<dbReference type="GO" id="GO:0032265">
    <property type="term" value="P:XMP salvage"/>
    <property type="evidence" value="ECO:0007669"/>
    <property type="project" value="UniProtKB-UniRule"/>
</dbReference>
<dbReference type="PANTHER" id="PTHR43864:SF1">
    <property type="entry name" value="XANTHINE PHOSPHORIBOSYLTRANSFERASE"/>
    <property type="match status" value="1"/>
</dbReference>
<keyword evidence="3 5" id="KW-0808">Transferase</keyword>
<keyword evidence="4 5" id="KW-0660">Purine salvage</keyword>
<keyword evidence="1 5" id="KW-0963">Cytoplasm</keyword>
<reference evidence="8" key="1">
    <citation type="submission" date="2017-05" db="EMBL/GenBank/DDBJ databases">
        <authorList>
            <person name="Varghese N."/>
            <person name="Submissions S."/>
        </authorList>
    </citation>
    <scope>NUCLEOTIDE SEQUENCE</scope>
    <source>
        <strain evidence="8">Su22</strain>
    </source>
</reference>
<dbReference type="CDD" id="cd06223">
    <property type="entry name" value="PRTases_typeI"/>
    <property type="match status" value="1"/>
</dbReference>
<dbReference type="Pfam" id="PF00156">
    <property type="entry name" value="Pribosyltran"/>
    <property type="match status" value="1"/>
</dbReference>
<evidence type="ECO:0000256" key="2">
    <source>
        <dbReference type="ARBA" id="ARBA00022676"/>
    </source>
</evidence>
<comment type="subunit">
    <text evidence="5">Homodimer.</text>
</comment>
<comment type="function">
    <text evidence="5">Converts the preformed base xanthine, a product of nucleic acid breakdown, to xanthosine 5'-monophosphate (XMP), so it can be reused for RNA or DNA synthesis.</text>
</comment>
<evidence type="ECO:0000313" key="8">
    <source>
        <dbReference type="EMBL" id="SMP38398.1"/>
    </source>
</evidence>
<dbReference type="InterPro" id="IPR050118">
    <property type="entry name" value="Pur/Pyrimidine_PRTase"/>
</dbReference>
<feature type="binding site" evidence="5">
    <location>
        <begin position="138"/>
        <end position="142"/>
    </location>
    <ligand>
        <name>5-phospho-alpha-D-ribose 1-diphosphate</name>
        <dbReference type="ChEBI" id="CHEBI:58017"/>
    </ligand>
</feature>
<dbReference type="Proteomes" id="UP001158066">
    <property type="component" value="Unassembled WGS sequence"/>
</dbReference>
<protein>
    <recommendedName>
        <fullName evidence="5 6">Xanthine phosphoribosyltransferase</fullName>
        <shortName evidence="5">XPRTase</shortName>
        <ecNumber evidence="5 6">2.4.2.22</ecNumber>
    </recommendedName>
</protein>
<evidence type="ECO:0000256" key="1">
    <source>
        <dbReference type="ARBA" id="ARBA00022490"/>
    </source>
</evidence>
<feature type="binding site" evidence="5">
    <location>
        <position position="37"/>
    </location>
    <ligand>
        <name>xanthine</name>
        <dbReference type="ChEBI" id="CHEBI:17712"/>
    </ligand>
</feature>
<dbReference type="PANTHER" id="PTHR43864">
    <property type="entry name" value="HYPOXANTHINE/GUANINE PHOSPHORIBOSYLTRANSFERASE"/>
    <property type="match status" value="1"/>
</dbReference>
<gene>
    <name evidence="5" type="primary">xpt</name>
    <name evidence="8" type="ORF">SAMN06296020_10192</name>
</gene>
<keyword evidence="2 5" id="KW-0328">Glycosyltransferase</keyword>
<comment type="similarity">
    <text evidence="5">Belongs to the purine/pyrimidine phosphoribosyltransferase family. Xpt subfamily.</text>
</comment>
<dbReference type="InterPro" id="IPR000836">
    <property type="entry name" value="PRTase_dom"/>
</dbReference>
<accession>A0AA45WSV0</accession>
<dbReference type="HAMAP" id="MF_01184">
    <property type="entry name" value="XPRTase"/>
    <property type="match status" value="1"/>
</dbReference>
<comment type="caution">
    <text evidence="8">The sequence shown here is derived from an EMBL/GenBank/DDBJ whole genome shotgun (WGS) entry which is preliminary data.</text>
</comment>
<dbReference type="Gene3D" id="3.40.50.2020">
    <property type="match status" value="1"/>
</dbReference>
<dbReference type="EMBL" id="FXUF01000001">
    <property type="protein sequence ID" value="SMP38398.1"/>
    <property type="molecule type" value="Genomic_DNA"/>
</dbReference>
<comment type="catalytic activity">
    <reaction evidence="5">
        <text>XMP + diphosphate = xanthine + 5-phospho-alpha-D-ribose 1-diphosphate</text>
        <dbReference type="Rhea" id="RHEA:10800"/>
        <dbReference type="ChEBI" id="CHEBI:17712"/>
        <dbReference type="ChEBI" id="CHEBI:33019"/>
        <dbReference type="ChEBI" id="CHEBI:57464"/>
        <dbReference type="ChEBI" id="CHEBI:58017"/>
        <dbReference type="EC" id="2.4.2.22"/>
    </reaction>
</comment>
<name>A0AA45WSV0_9CLOT</name>
<dbReference type="InterPro" id="IPR029057">
    <property type="entry name" value="PRTase-like"/>
</dbReference>
<dbReference type="AlphaFoldDB" id="A0AA45WSV0"/>
<feature type="domain" description="Phosphoribosyltransferase" evidence="7">
    <location>
        <begin position="47"/>
        <end position="167"/>
    </location>
</feature>
<keyword evidence="9" id="KW-1185">Reference proteome</keyword>
<feature type="binding site" evidence="5">
    <location>
        <position position="30"/>
    </location>
    <ligand>
        <name>xanthine</name>
        <dbReference type="ChEBI" id="CHEBI:17712"/>
    </ligand>
</feature>
<dbReference type="GO" id="GO:0000310">
    <property type="term" value="F:xanthine phosphoribosyltransferase activity"/>
    <property type="evidence" value="ECO:0007669"/>
    <property type="project" value="UniProtKB-UniRule"/>
</dbReference>
<comment type="pathway">
    <text evidence="5">Purine metabolism; XMP biosynthesis via salvage pathway; XMP from xanthine: step 1/1.</text>
</comment>